<sequence>MNRTDQTITTRVWANDSLGPFDCTLDPDPANRANGWLNPRFALDAVRELSAQTLRLANEPGYPSYETIHVIEGRADSQDTVHIIEGGPNQYREKESEETQAVAVHIPWRGLSPGTDASITHVTPQTREAARKRKTTCRGARRVVVVHIRWQYLNEGCDTATAIICLNAEGLYPIAGWGEWTWDLATWWCACGEKSYWHESCPCGLTRDGQPKAPLGIAGVKVGLILRALAPEATSALIDLTDLARICAVYAGNSELDTADDTGPFDTETLGWADQVLRTAMDEAVPEDLAASGWEHVPDERSTALYRITFPTTPTP</sequence>
<evidence type="ECO:0000313" key="2">
    <source>
        <dbReference type="Proteomes" id="UP000275401"/>
    </source>
</evidence>
<reference evidence="1 2" key="1">
    <citation type="submission" date="2018-11" db="EMBL/GenBank/DDBJ databases">
        <title>The Potential of Streptomyces as Biocontrol Agents against the Tomato grey mould, Botrytis cinerea (Gray mold) Frontiers in Microbiology.</title>
        <authorList>
            <person name="Li D."/>
        </authorList>
    </citation>
    <scope>NUCLEOTIDE SEQUENCE [LARGE SCALE GENOMIC DNA]</scope>
    <source>
        <strain evidence="1 2">NEAU-LD23</strain>
    </source>
</reference>
<dbReference type="AlphaFoldDB" id="A0A3M8VCW5"/>
<protein>
    <submittedName>
        <fullName evidence="1">Uncharacterized protein</fullName>
    </submittedName>
</protein>
<dbReference type="EMBL" id="RIBZ01000441">
    <property type="protein sequence ID" value="RNG14331.1"/>
    <property type="molecule type" value="Genomic_DNA"/>
</dbReference>
<dbReference type="RefSeq" id="WP_123105259.1">
    <property type="nucleotide sequence ID" value="NZ_RIBZ01000441.1"/>
</dbReference>
<evidence type="ECO:0000313" key="1">
    <source>
        <dbReference type="EMBL" id="RNG14331.1"/>
    </source>
</evidence>
<accession>A0A3M8VCW5</accession>
<proteinExistence type="predicted"/>
<dbReference type="Proteomes" id="UP000275401">
    <property type="component" value="Unassembled WGS sequence"/>
</dbReference>
<comment type="caution">
    <text evidence="1">The sequence shown here is derived from an EMBL/GenBank/DDBJ whole genome shotgun (WGS) entry which is preliminary data.</text>
</comment>
<gene>
    <name evidence="1" type="ORF">EEJ42_31445</name>
</gene>
<organism evidence="1 2">
    <name type="scientific">Streptomyces botrytidirepellens</name>
    <dbReference type="NCBI Taxonomy" id="2486417"/>
    <lineage>
        <taxon>Bacteria</taxon>
        <taxon>Bacillati</taxon>
        <taxon>Actinomycetota</taxon>
        <taxon>Actinomycetes</taxon>
        <taxon>Kitasatosporales</taxon>
        <taxon>Streptomycetaceae</taxon>
        <taxon>Streptomyces</taxon>
    </lineage>
</organism>
<name>A0A3M8VCW5_9ACTN</name>
<keyword evidence="2" id="KW-1185">Reference proteome</keyword>